<dbReference type="KEGG" id="ztr:MYCGRDRAFT_102085"/>
<accession>F9WW37</accession>
<dbReference type="RefSeq" id="XP_003857681.1">
    <property type="nucleotide sequence ID" value="XM_003857633.1"/>
</dbReference>
<protein>
    <submittedName>
        <fullName evidence="1">Uncharacterized protein</fullName>
    </submittedName>
</protein>
<sequence length="87" mass="9995">MVNDLMYRCANHALWIYLFRLGPPLGGSCDGVLILAGRTDKRAGFRVMDGCEEHFFVPCARPDRRDCALHPLFIRSVNHDIDIYKTR</sequence>
<reference evidence="1 2" key="1">
    <citation type="journal article" date="2011" name="PLoS Genet.">
        <title>Finished genome of the fungal wheat pathogen Mycosphaerella graminicola reveals dispensome structure, chromosome plasticity, and stealth pathogenesis.</title>
        <authorList>
            <person name="Goodwin S.B."/>
            <person name="Ben M'barek S."/>
            <person name="Dhillon B."/>
            <person name="Wittenberg A.H.J."/>
            <person name="Crane C.F."/>
            <person name="Hane J.K."/>
            <person name="Foster A.J."/>
            <person name="Van der Lee T.A.J."/>
            <person name="Grimwood J."/>
            <person name="Aerts A."/>
            <person name="Antoniw J."/>
            <person name="Bailey A."/>
            <person name="Bluhm B."/>
            <person name="Bowler J."/>
            <person name="Bristow J."/>
            <person name="van der Burgt A."/>
            <person name="Canto-Canche B."/>
            <person name="Churchill A.C.L."/>
            <person name="Conde-Ferraez L."/>
            <person name="Cools H.J."/>
            <person name="Coutinho P.M."/>
            <person name="Csukai M."/>
            <person name="Dehal P."/>
            <person name="De Wit P."/>
            <person name="Donzelli B."/>
            <person name="van de Geest H.C."/>
            <person name="van Ham R.C.H.J."/>
            <person name="Hammond-Kosack K.E."/>
            <person name="Henrissat B."/>
            <person name="Kilian A."/>
            <person name="Kobayashi A.K."/>
            <person name="Koopmann E."/>
            <person name="Kourmpetis Y."/>
            <person name="Kuzniar A."/>
            <person name="Lindquist E."/>
            <person name="Lombard V."/>
            <person name="Maliepaard C."/>
            <person name="Martins N."/>
            <person name="Mehrabi R."/>
            <person name="Nap J.P.H."/>
            <person name="Ponomarenko A."/>
            <person name="Rudd J.J."/>
            <person name="Salamov A."/>
            <person name="Schmutz J."/>
            <person name="Schouten H.J."/>
            <person name="Shapiro H."/>
            <person name="Stergiopoulos I."/>
            <person name="Torriani S.F.F."/>
            <person name="Tu H."/>
            <person name="de Vries R.P."/>
            <person name="Waalwijk C."/>
            <person name="Ware S.B."/>
            <person name="Wiebenga A."/>
            <person name="Zwiers L.-H."/>
            <person name="Oliver R.P."/>
            <person name="Grigoriev I.V."/>
            <person name="Kema G.H.J."/>
        </authorList>
    </citation>
    <scope>NUCLEOTIDE SEQUENCE [LARGE SCALE GENOMIC DNA]</scope>
    <source>
        <strain evidence="2">CBS 115943 / IPO323</strain>
    </source>
</reference>
<gene>
    <name evidence="1" type="ORF">MYCGRDRAFT_102085</name>
</gene>
<keyword evidence="2" id="KW-1185">Reference proteome</keyword>
<feature type="non-terminal residue" evidence="1">
    <location>
        <position position="1"/>
    </location>
</feature>
<dbReference type="EMBL" id="CM001196">
    <property type="protein sequence ID" value="EGP92657.1"/>
    <property type="molecule type" value="Genomic_DNA"/>
</dbReference>
<proteinExistence type="predicted"/>
<dbReference type="GeneID" id="13403252"/>
<evidence type="ECO:0000313" key="2">
    <source>
        <dbReference type="Proteomes" id="UP000008062"/>
    </source>
</evidence>
<dbReference type="AlphaFoldDB" id="F9WW37"/>
<evidence type="ECO:0000313" key="1">
    <source>
        <dbReference type="EMBL" id="EGP92657.1"/>
    </source>
</evidence>
<dbReference type="Proteomes" id="UP000008062">
    <property type="component" value="Chromosome 1"/>
</dbReference>
<organism evidence="1 2">
    <name type="scientific">Zymoseptoria tritici (strain CBS 115943 / IPO323)</name>
    <name type="common">Speckled leaf blotch fungus</name>
    <name type="synonym">Septoria tritici</name>
    <dbReference type="NCBI Taxonomy" id="336722"/>
    <lineage>
        <taxon>Eukaryota</taxon>
        <taxon>Fungi</taxon>
        <taxon>Dikarya</taxon>
        <taxon>Ascomycota</taxon>
        <taxon>Pezizomycotina</taxon>
        <taxon>Dothideomycetes</taxon>
        <taxon>Dothideomycetidae</taxon>
        <taxon>Mycosphaerellales</taxon>
        <taxon>Mycosphaerellaceae</taxon>
        <taxon>Zymoseptoria</taxon>
    </lineage>
</organism>
<dbReference type="HOGENOM" id="CLU_2489571_0_0_1"/>
<name>F9WW37_ZYMTI</name>
<dbReference type="InParanoid" id="F9WW37"/>